<sequence length="695" mass="77429">MGVTVVRDQFGVPHIFADTLNGALMAQGYAQAQDRLAAIWRNYTLALGQMAAVEGEQWLEDDFRKHLIGIPQKAAHLAAQLSTPVRAALTAFADGINRFMQEHPEKVPAGAEPVTPKHIVALMLWMTLQWSYAQVLHELEQAQQLLLSGEWTPPVSFTSNSWAVAPSRSALNAPIRLIDPHVPWFGEYRWHECHLHAAFVPTPLTLCPTSLSCAGFSIAGLPLIALGFNERVSWSATAGGPDTADAFLLRLSGDRKRYRYDGEWWDIVEETVPLKVKVGETVTEERRRVRRTHLGVIVFEWGDVAVALKSAYDDMGEEAFLQLVRMATAPTLDAFLEALSLFAFPPQNIIVATADGDIFYLLNGRTPRRNPQFDWRLPVPGWTKATEWQGILRWHELPHLRNPRSGFLQNCNNSPQFVTIGADSSSLHPDHFPPFAYYSHTGDVYRARCERALELLSQTPRLTVDDALRIAVDTYSPKANEWVQRLLQACEGASAQMLEQMGVREGTWQAALKALQRWDGRMDKDSVAAGVYLLWRWQYYQRHPELTWADDDKVPQSAAEQRDAVDAFCAALHHAVSYFGALPKLGEVQRLRRSVHSPSQVLSPLACDLPLSGVQSFAADCLRAIWAGGPGEDGRFHGVGGQSCTTIVVHTTPPQAWSITPFGVSDDPDSPHFVDQAALFSAEQFKPMTVHLSPR</sequence>
<dbReference type="GO" id="GO:0033968">
    <property type="term" value="F:glutaryl-7-aminocephalosporanic-acid acylase activity"/>
    <property type="evidence" value="ECO:0007669"/>
    <property type="project" value="UniProtKB-EC"/>
</dbReference>
<dbReference type="InterPro" id="IPR023343">
    <property type="entry name" value="Penicillin_amidase_dom1"/>
</dbReference>
<dbReference type="InterPro" id="IPR043146">
    <property type="entry name" value="Penicillin_amidase_N_B-knob"/>
</dbReference>
<dbReference type="GO" id="GO:0017000">
    <property type="term" value="P:antibiotic biosynthetic process"/>
    <property type="evidence" value="ECO:0007669"/>
    <property type="project" value="InterPro"/>
</dbReference>
<evidence type="ECO:0000256" key="6">
    <source>
        <dbReference type="PIRSR" id="PIRSR001227-2"/>
    </source>
</evidence>
<dbReference type="SUPFAM" id="SSF56235">
    <property type="entry name" value="N-terminal nucleophile aminohydrolases (Ntn hydrolases)"/>
    <property type="match status" value="1"/>
</dbReference>
<feature type="active site" description="Nucleophile" evidence="5">
    <location>
        <position position="159"/>
    </location>
</feature>
<keyword evidence="6" id="KW-0106">Calcium</keyword>
<feature type="binding site" evidence="6">
    <location>
        <position position="423"/>
    </location>
    <ligand>
        <name>Ca(2+)</name>
        <dbReference type="ChEBI" id="CHEBI:29108"/>
    </ligand>
</feature>
<keyword evidence="6" id="KW-0479">Metal-binding</keyword>
<keyword evidence="3 7" id="KW-0378">Hydrolase</keyword>
<dbReference type="InterPro" id="IPR043147">
    <property type="entry name" value="Penicillin_amidase_A-knob"/>
</dbReference>
<evidence type="ECO:0000313" key="8">
    <source>
        <dbReference type="Proteomes" id="UP000236173"/>
    </source>
</evidence>
<dbReference type="InterPro" id="IPR014395">
    <property type="entry name" value="Pen/GL7ACA/AHL_acylase"/>
</dbReference>
<dbReference type="AlphaFoldDB" id="A0A2H5XFK4"/>
<dbReference type="Gene3D" id="1.10.1400.10">
    <property type="match status" value="1"/>
</dbReference>
<name>A0A2H5XFK4_9BACT</name>
<dbReference type="GO" id="GO:0046872">
    <property type="term" value="F:metal ion binding"/>
    <property type="evidence" value="ECO:0007669"/>
    <property type="project" value="UniProtKB-KW"/>
</dbReference>
<dbReference type="InterPro" id="IPR002692">
    <property type="entry name" value="S45"/>
</dbReference>
<protein>
    <submittedName>
        <fullName evidence="7">Glutaryl-7-aminocephalosporanic-acid acylase</fullName>
        <ecNumber evidence="7">3.5.1.93</ecNumber>
    </submittedName>
</protein>
<dbReference type="Gene3D" id="1.10.439.10">
    <property type="entry name" value="Penicillin Amidohydrolase, domain 1"/>
    <property type="match status" value="1"/>
</dbReference>
<dbReference type="PIRSF" id="PIRSF001227">
    <property type="entry name" value="Pen_acylase"/>
    <property type="match status" value="1"/>
</dbReference>
<organism evidence="7 8">
    <name type="scientific">Candidatus Fervidibacter japonicus</name>
    <dbReference type="NCBI Taxonomy" id="2035412"/>
    <lineage>
        <taxon>Bacteria</taxon>
        <taxon>Candidatus Fervidibacterota</taxon>
        <taxon>Candidatus Fervidibacter</taxon>
    </lineage>
</organism>
<accession>A0A2H5XFK4</accession>
<dbReference type="Gene3D" id="3.60.20.10">
    <property type="entry name" value="Glutamine Phosphoribosylpyrophosphate, subunit 1, domain 1"/>
    <property type="match status" value="1"/>
</dbReference>
<evidence type="ECO:0000256" key="5">
    <source>
        <dbReference type="PIRSR" id="PIRSR001227-1"/>
    </source>
</evidence>
<dbReference type="Pfam" id="PF01804">
    <property type="entry name" value="Penicil_amidase"/>
    <property type="match status" value="1"/>
</dbReference>
<keyword evidence="2" id="KW-0732">Signal</keyword>
<proteinExistence type="inferred from homology"/>
<dbReference type="PANTHER" id="PTHR34218:SF3">
    <property type="entry name" value="ACYL-HOMOSERINE LACTONE ACYLASE PVDQ"/>
    <property type="match status" value="1"/>
</dbReference>
<evidence type="ECO:0000256" key="2">
    <source>
        <dbReference type="ARBA" id="ARBA00022729"/>
    </source>
</evidence>
<feature type="binding site" evidence="6">
    <location>
        <position position="242"/>
    </location>
    <ligand>
        <name>Ca(2+)</name>
        <dbReference type="ChEBI" id="CHEBI:29108"/>
    </ligand>
</feature>
<evidence type="ECO:0000313" key="7">
    <source>
        <dbReference type="EMBL" id="GBC99964.1"/>
    </source>
</evidence>
<dbReference type="Gene3D" id="2.30.120.10">
    <property type="match status" value="1"/>
</dbReference>
<dbReference type="EC" id="3.5.1.93" evidence="7"/>
<comment type="similarity">
    <text evidence="1">Belongs to the peptidase S45 family.</text>
</comment>
<evidence type="ECO:0000256" key="1">
    <source>
        <dbReference type="ARBA" id="ARBA00006586"/>
    </source>
</evidence>
<comment type="caution">
    <text evidence="7">The sequence shown here is derived from an EMBL/GenBank/DDBJ whole genome shotgun (WGS) entry which is preliminary data.</text>
</comment>
<reference evidence="8" key="1">
    <citation type="submission" date="2017-09" db="EMBL/GenBank/DDBJ databases">
        <title>Metaegenomics of thermophilic ammonia-oxidizing enrichment culture.</title>
        <authorList>
            <person name="Kato S."/>
            <person name="Suzuki K."/>
        </authorList>
    </citation>
    <scope>NUCLEOTIDE SEQUENCE [LARGE SCALE GENOMIC DNA]</scope>
</reference>
<dbReference type="Proteomes" id="UP000236173">
    <property type="component" value="Unassembled WGS sequence"/>
</dbReference>
<feature type="binding site" evidence="6">
    <location>
        <position position="245"/>
    </location>
    <ligand>
        <name>Ca(2+)</name>
        <dbReference type="ChEBI" id="CHEBI:29108"/>
    </ligand>
</feature>
<keyword evidence="4" id="KW-0865">Zymogen</keyword>
<gene>
    <name evidence="7" type="ORF">HRbin17_02497</name>
</gene>
<evidence type="ECO:0000256" key="4">
    <source>
        <dbReference type="ARBA" id="ARBA00023145"/>
    </source>
</evidence>
<comment type="cofactor">
    <cofactor evidence="6">
        <name>Ca(2+)</name>
        <dbReference type="ChEBI" id="CHEBI:29108"/>
    </cofactor>
    <text evidence="6">Binds 1 Ca(2+) ion per dimer.</text>
</comment>
<evidence type="ECO:0000256" key="3">
    <source>
        <dbReference type="ARBA" id="ARBA00022801"/>
    </source>
</evidence>
<dbReference type="EMBL" id="BEHT01000045">
    <property type="protein sequence ID" value="GBC99964.1"/>
    <property type="molecule type" value="Genomic_DNA"/>
</dbReference>
<dbReference type="InterPro" id="IPR029055">
    <property type="entry name" value="Ntn_hydrolases_N"/>
</dbReference>
<dbReference type="PANTHER" id="PTHR34218">
    <property type="entry name" value="PEPTIDASE S45 PENICILLIN AMIDASE"/>
    <property type="match status" value="1"/>
</dbReference>